<evidence type="ECO:0000313" key="2">
    <source>
        <dbReference type="Proteomes" id="UP000190135"/>
    </source>
</evidence>
<evidence type="ECO:0000313" key="1">
    <source>
        <dbReference type="EMBL" id="SJZ67204.1"/>
    </source>
</evidence>
<accession>A0A1T4MKC2</accession>
<proteinExistence type="predicted"/>
<protein>
    <submittedName>
        <fullName evidence="1">Uncharacterized protein</fullName>
    </submittedName>
</protein>
<dbReference type="Proteomes" id="UP000190135">
    <property type="component" value="Unassembled WGS sequence"/>
</dbReference>
<sequence length="125" mass="12562">MSQEPFRSSVGKHQLQLVLRSVVLPRMFDFVVVMVVHSVTTGGGGGGAGSAITTVALGAGGGGGAGVMMVVVVVCAAAPVAPIATTAMIEAATAADMATELEDRISFSWTFVAHSTASLALRFPA</sequence>
<gene>
    <name evidence="1" type="ORF">SAMN05428963_102148</name>
</gene>
<keyword evidence="2" id="KW-1185">Reference proteome</keyword>
<organism evidence="1 2">
    <name type="scientific">Consotaella salsifontis</name>
    <dbReference type="NCBI Taxonomy" id="1365950"/>
    <lineage>
        <taxon>Bacteria</taxon>
        <taxon>Pseudomonadati</taxon>
        <taxon>Pseudomonadota</taxon>
        <taxon>Alphaproteobacteria</taxon>
        <taxon>Hyphomicrobiales</taxon>
        <taxon>Aurantimonadaceae</taxon>
        <taxon>Consotaella</taxon>
    </lineage>
</organism>
<dbReference type="EMBL" id="FUXL01000002">
    <property type="protein sequence ID" value="SJZ67204.1"/>
    <property type="molecule type" value="Genomic_DNA"/>
</dbReference>
<dbReference type="STRING" id="1365950.SAMN05428963_102148"/>
<name>A0A1T4MKC2_9HYPH</name>
<reference evidence="2" key="1">
    <citation type="submission" date="2017-02" db="EMBL/GenBank/DDBJ databases">
        <authorList>
            <person name="Varghese N."/>
            <person name="Submissions S."/>
        </authorList>
    </citation>
    <scope>NUCLEOTIDE SEQUENCE [LARGE SCALE GENOMIC DNA]</scope>
    <source>
        <strain evidence="2">USBA 369</strain>
    </source>
</reference>
<dbReference type="AlphaFoldDB" id="A0A1T4MKC2"/>